<evidence type="ECO:0000313" key="1">
    <source>
        <dbReference type="EMBL" id="GAG77320.1"/>
    </source>
</evidence>
<dbReference type="AlphaFoldDB" id="X1A599"/>
<protein>
    <submittedName>
        <fullName evidence="1">Uncharacterized protein</fullName>
    </submittedName>
</protein>
<gene>
    <name evidence="1" type="ORF">S01H4_27507</name>
</gene>
<comment type="caution">
    <text evidence="1">The sequence shown here is derived from an EMBL/GenBank/DDBJ whole genome shotgun (WGS) entry which is preliminary data.</text>
</comment>
<reference evidence="1" key="1">
    <citation type="journal article" date="2014" name="Front. Microbiol.">
        <title>High frequency of phylogenetically diverse reductive dehalogenase-homologous genes in deep subseafloor sedimentary metagenomes.</title>
        <authorList>
            <person name="Kawai M."/>
            <person name="Futagami T."/>
            <person name="Toyoda A."/>
            <person name="Takaki Y."/>
            <person name="Nishi S."/>
            <person name="Hori S."/>
            <person name="Arai W."/>
            <person name="Tsubouchi T."/>
            <person name="Morono Y."/>
            <person name="Uchiyama I."/>
            <person name="Ito T."/>
            <person name="Fujiyama A."/>
            <person name="Inagaki F."/>
            <person name="Takami H."/>
        </authorList>
    </citation>
    <scope>NUCLEOTIDE SEQUENCE</scope>
    <source>
        <strain evidence="1">Expedition CK06-06</strain>
    </source>
</reference>
<proteinExistence type="predicted"/>
<dbReference type="EMBL" id="BART01013458">
    <property type="protein sequence ID" value="GAG77320.1"/>
    <property type="molecule type" value="Genomic_DNA"/>
</dbReference>
<name>X1A599_9ZZZZ</name>
<organism evidence="1">
    <name type="scientific">marine sediment metagenome</name>
    <dbReference type="NCBI Taxonomy" id="412755"/>
    <lineage>
        <taxon>unclassified sequences</taxon>
        <taxon>metagenomes</taxon>
        <taxon>ecological metagenomes</taxon>
    </lineage>
</organism>
<accession>X1A599</accession>
<sequence length="146" mass="17052">MKPVTAYFTAPIRGPKGDRTTQDEINRNLETGKAFAAKIRKMFGSLIKIYCPHDQDDLIQVLWERKQVTAFQVIDGDLVILRPKDFVLVYWPYKENLCGGCKIEFDEAIRLHKPVVKFCELNDAVYFEIFKVISEIIKQKYFCNRV</sequence>